<proteinExistence type="predicted"/>
<feature type="transmembrane region" description="Helical" evidence="1">
    <location>
        <begin position="54"/>
        <end position="71"/>
    </location>
</feature>
<protein>
    <recommendedName>
        <fullName evidence="4">DUF5313 domain-containing protein</fullName>
    </recommendedName>
</protein>
<dbReference type="STRING" id="1550231.SAMN05660662_2944"/>
<keyword evidence="1" id="KW-0472">Membrane</keyword>
<keyword evidence="1" id="KW-1133">Transmembrane helix</keyword>
<dbReference type="Proteomes" id="UP000199406">
    <property type="component" value="Unassembled WGS sequence"/>
</dbReference>
<dbReference type="RefSeq" id="WP_091768015.1">
    <property type="nucleotide sequence ID" value="NZ_FNBT01000005.1"/>
</dbReference>
<evidence type="ECO:0000313" key="2">
    <source>
        <dbReference type="EMBL" id="SDF65670.1"/>
    </source>
</evidence>
<accession>A0A1G7MX74</accession>
<evidence type="ECO:0000313" key="3">
    <source>
        <dbReference type="Proteomes" id="UP000199406"/>
    </source>
</evidence>
<evidence type="ECO:0000256" key="1">
    <source>
        <dbReference type="SAM" id="Phobius"/>
    </source>
</evidence>
<dbReference type="Pfam" id="PF17240">
    <property type="entry name" value="DUF5313"/>
    <property type="match status" value="1"/>
</dbReference>
<dbReference type="AlphaFoldDB" id="A0A1G7MX74"/>
<name>A0A1G7MX74_9ACTN</name>
<reference evidence="3" key="1">
    <citation type="submission" date="2016-10" db="EMBL/GenBank/DDBJ databases">
        <authorList>
            <person name="Varghese N."/>
            <person name="Submissions S."/>
        </authorList>
    </citation>
    <scope>NUCLEOTIDE SEQUENCE [LARGE SCALE GENOMIC DNA]</scope>
    <source>
        <strain evidence="3">DSM 44268</strain>
    </source>
</reference>
<sequence>MSTPADGETTALRRPDPVRWIWYALGGRLSRRYSAWVLHDTTTRTWVLRHMARAFVQMMVPIGAVLIFLPGEFWIRGMAALGGLLLGMFYSVAYMPEAAEHRVKQAGYPVGTATAVREDAARVREAEDSVRRRAAAAKRAARYRERQGR</sequence>
<dbReference type="OrthoDB" id="5195204at2"/>
<organism evidence="2 3">
    <name type="scientific">Blastococcus aurantiacus</name>
    <dbReference type="NCBI Taxonomy" id="1550231"/>
    <lineage>
        <taxon>Bacteria</taxon>
        <taxon>Bacillati</taxon>
        <taxon>Actinomycetota</taxon>
        <taxon>Actinomycetes</taxon>
        <taxon>Geodermatophilales</taxon>
        <taxon>Geodermatophilaceae</taxon>
        <taxon>Blastococcus</taxon>
    </lineage>
</organism>
<feature type="transmembrane region" description="Helical" evidence="1">
    <location>
        <begin position="77"/>
        <end position="95"/>
    </location>
</feature>
<evidence type="ECO:0008006" key="4">
    <source>
        <dbReference type="Google" id="ProtNLM"/>
    </source>
</evidence>
<keyword evidence="3" id="KW-1185">Reference proteome</keyword>
<dbReference type="EMBL" id="FNBT01000005">
    <property type="protein sequence ID" value="SDF65670.1"/>
    <property type="molecule type" value="Genomic_DNA"/>
</dbReference>
<gene>
    <name evidence="2" type="ORF">SAMN05660662_2944</name>
</gene>
<dbReference type="InterPro" id="IPR035197">
    <property type="entry name" value="DUF5313"/>
</dbReference>
<keyword evidence="1" id="KW-0812">Transmembrane</keyword>